<sequence length="183" mass="20184">MTFELVRQDLSLILVSAVIQAESQSVKVLTVVFDLAGDIPDGVRRLKMAIEKLDVGLLINNGSVCYDGGVPQMIRKKKGAIVNLGSGSVVITPSYPMFTVYTGTKSYVDSLSRSLHHSAKNMGFTSNTPSYIVTKMVPDKKPSFFNTKPEEYAPWAVRAIGYGISILPHWRVLLSEIRAREYA</sequence>
<comment type="similarity">
    <text evidence="2">Belongs to the short-chain dehydrogenases/reductases (SDR) family.</text>
</comment>
<proteinExistence type="inferred from homology"/>
<dbReference type="SUPFAM" id="SSF51735">
    <property type="entry name" value="NAD(P)-binding Rossmann-fold domains"/>
    <property type="match status" value="1"/>
</dbReference>
<dbReference type="InterPro" id="IPR036291">
    <property type="entry name" value="NAD(P)-bd_dom_sf"/>
</dbReference>
<keyword evidence="3" id="KW-0560">Oxidoreductase</keyword>
<dbReference type="EMBL" id="LR743598">
    <property type="protein sequence ID" value="CAA2628999.1"/>
    <property type="molecule type" value="Genomic_DNA"/>
</dbReference>
<dbReference type="Gene3D" id="3.40.50.720">
    <property type="entry name" value="NAD(P)-binding Rossmann-like Domain"/>
    <property type="match status" value="1"/>
</dbReference>
<reference evidence="4 5" key="1">
    <citation type="submission" date="2019-12" db="EMBL/GenBank/DDBJ databases">
        <authorList>
            <person name="Scholz U."/>
            <person name="Mascher M."/>
            <person name="Fiebig A."/>
        </authorList>
    </citation>
    <scope>NUCLEOTIDE SEQUENCE</scope>
</reference>
<name>A0A7I8JER1_SPIIN</name>
<evidence type="ECO:0000256" key="1">
    <source>
        <dbReference type="ARBA" id="ARBA00004240"/>
    </source>
</evidence>
<dbReference type="InterPro" id="IPR002347">
    <property type="entry name" value="SDR_fam"/>
</dbReference>
<dbReference type="PANTHER" id="PTHR43899:SF13">
    <property type="entry name" value="RH59310P"/>
    <property type="match status" value="1"/>
</dbReference>
<keyword evidence="5" id="KW-1185">Reference proteome</keyword>
<dbReference type="EMBL" id="CACRZD030000011">
    <property type="protein sequence ID" value="CAA6668245.1"/>
    <property type="molecule type" value="Genomic_DNA"/>
</dbReference>
<dbReference type="PROSITE" id="PS00061">
    <property type="entry name" value="ADH_SHORT"/>
    <property type="match status" value="1"/>
</dbReference>
<dbReference type="Proteomes" id="UP001189122">
    <property type="component" value="Unassembled WGS sequence"/>
</dbReference>
<protein>
    <submittedName>
        <fullName evidence="4">Uncharacterized protein</fullName>
    </submittedName>
</protein>
<comment type="subcellular location">
    <subcellularLocation>
        <location evidence="1">Endoplasmic reticulum</location>
    </subcellularLocation>
</comment>
<dbReference type="InterPro" id="IPR020904">
    <property type="entry name" value="Sc_DH/Rdtase_CS"/>
</dbReference>
<evidence type="ECO:0000256" key="2">
    <source>
        <dbReference type="ARBA" id="ARBA00006484"/>
    </source>
</evidence>
<dbReference type="PANTHER" id="PTHR43899">
    <property type="entry name" value="RH59310P"/>
    <property type="match status" value="1"/>
</dbReference>
<dbReference type="GO" id="GO:0005783">
    <property type="term" value="C:endoplasmic reticulum"/>
    <property type="evidence" value="ECO:0007669"/>
    <property type="project" value="UniProtKB-SubCell"/>
</dbReference>
<evidence type="ECO:0000313" key="5">
    <source>
        <dbReference type="Proteomes" id="UP001189122"/>
    </source>
</evidence>
<dbReference type="Pfam" id="PF00106">
    <property type="entry name" value="adh_short"/>
    <property type="match status" value="1"/>
</dbReference>
<dbReference type="InterPro" id="IPR051019">
    <property type="entry name" value="VLCFA-Steroid_DH"/>
</dbReference>
<evidence type="ECO:0000313" key="4">
    <source>
        <dbReference type="EMBL" id="CAA2628999.1"/>
    </source>
</evidence>
<dbReference type="AlphaFoldDB" id="A0A7I8JER1"/>
<evidence type="ECO:0000256" key="3">
    <source>
        <dbReference type="ARBA" id="ARBA00023002"/>
    </source>
</evidence>
<organism evidence="4">
    <name type="scientific">Spirodela intermedia</name>
    <name type="common">Intermediate duckweed</name>
    <dbReference type="NCBI Taxonomy" id="51605"/>
    <lineage>
        <taxon>Eukaryota</taxon>
        <taxon>Viridiplantae</taxon>
        <taxon>Streptophyta</taxon>
        <taxon>Embryophyta</taxon>
        <taxon>Tracheophyta</taxon>
        <taxon>Spermatophyta</taxon>
        <taxon>Magnoliopsida</taxon>
        <taxon>Liliopsida</taxon>
        <taxon>Araceae</taxon>
        <taxon>Lemnoideae</taxon>
        <taxon>Spirodela</taxon>
    </lineage>
</organism>
<gene>
    <name evidence="4" type="ORF">SI7747_11014639</name>
</gene>
<accession>A0A7I8JER1</accession>
<dbReference type="GO" id="GO:0045703">
    <property type="term" value="F:ketoreductase activity"/>
    <property type="evidence" value="ECO:0007669"/>
    <property type="project" value="TreeGrafter"/>
</dbReference>